<evidence type="ECO:0000313" key="4">
    <source>
        <dbReference type="WBParaSite" id="ACRNAN_Path_164.g585.t1"/>
    </source>
</evidence>
<dbReference type="WBParaSite" id="ACRNAN_Path_164.g585.t1">
    <property type="protein sequence ID" value="ACRNAN_Path_164.g585.t1"/>
    <property type="gene ID" value="ACRNAN_Path_164.g585"/>
</dbReference>
<dbReference type="InterPro" id="IPR009057">
    <property type="entry name" value="Homeodomain-like_sf"/>
</dbReference>
<dbReference type="GO" id="GO:0005634">
    <property type="term" value="C:nucleus"/>
    <property type="evidence" value="ECO:0007669"/>
    <property type="project" value="UniProtKB-SubCell"/>
</dbReference>
<evidence type="ECO:0000256" key="2">
    <source>
        <dbReference type="SAM" id="MobiDB-lite"/>
    </source>
</evidence>
<sequence length="148" mass="17497">MNKIAEDLDISRHAVQDAVKRFEETGSNKDRPRRGRKKIARSKKNIHRAKGMIKRNPSTKANSVRKLAKKLGVNRDAAHDILRKDLNLKPFKFQKRQKLNADAKLKRLQRARALYRRFSRGRHRQIVFSDEKLFDIQQDHYLIMMPTI</sequence>
<feature type="region of interest" description="Disordered" evidence="2">
    <location>
        <begin position="20"/>
        <end position="48"/>
    </location>
</feature>
<feature type="compositionally biased region" description="Basic residues" evidence="2">
    <location>
        <begin position="31"/>
        <end position="48"/>
    </location>
</feature>
<comment type="subcellular location">
    <subcellularLocation>
        <location evidence="1">Nucleus</location>
    </subcellularLocation>
</comment>
<dbReference type="AlphaFoldDB" id="A0A914C2W5"/>
<keyword evidence="3" id="KW-1185">Reference proteome</keyword>
<proteinExistence type="predicted"/>
<name>A0A914C2W5_9BILA</name>
<dbReference type="PANTHER" id="PTHR46068">
    <property type="entry name" value="PROTEIN CBG27172"/>
    <property type="match status" value="1"/>
</dbReference>
<dbReference type="SUPFAM" id="SSF46689">
    <property type="entry name" value="Homeodomain-like"/>
    <property type="match status" value="1"/>
</dbReference>
<organism evidence="3 4">
    <name type="scientific">Acrobeloides nanus</name>
    <dbReference type="NCBI Taxonomy" id="290746"/>
    <lineage>
        <taxon>Eukaryota</taxon>
        <taxon>Metazoa</taxon>
        <taxon>Ecdysozoa</taxon>
        <taxon>Nematoda</taxon>
        <taxon>Chromadorea</taxon>
        <taxon>Rhabditida</taxon>
        <taxon>Tylenchina</taxon>
        <taxon>Cephalobomorpha</taxon>
        <taxon>Cephaloboidea</taxon>
        <taxon>Cephalobidae</taxon>
        <taxon>Acrobeloides</taxon>
    </lineage>
</organism>
<accession>A0A914C2W5</accession>
<reference evidence="4" key="1">
    <citation type="submission" date="2022-11" db="UniProtKB">
        <authorList>
            <consortium name="WormBaseParasite"/>
        </authorList>
    </citation>
    <scope>IDENTIFICATION</scope>
</reference>
<protein>
    <submittedName>
        <fullName evidence="4">Uncharacterized protein</fullName>
    </submittedName>
</protein>
<evidence type="ECO:0000313" key="3">
    <source>
        <dbReference type="Proteomes" id="UP000887540"/>
    </source>
</evidence>
<dbReference type="PANTHER" id="PTHR46068:SF1">
    <property type="entry name" value="TRANSPOSASE IS30-LIKE HTH DOMAIN-CONTAINING PROTEIN"/>
    <property type="match status" value="1"/>
</dbReference>
<dbReference type="Proteomes" id="UP000887540">
    <property type="component" value="Unplaced"/>
</dbReference>
<feature type="compositionally biased region" description="Basic and acidic residues" evidence="2">
    <location>
        <begin position="20"/>
        <end position="30"/>
    </location>
</feature>
<evidence type="ECO:0000256" key="1">
    <source>
        <dbReference type="ARBA" id="ARBA00004123"/>
    </source>
</evidence>